<keyword evidence="5 6" id="KW-0732">Signal</keyword>
<dbReference type="GO" id="GO:0005576">
    <property type="term" value="C:extracellular region"/>
    <property type="evidence" value="ECO:0007669"/>
    <property type="project" value="UniProtKB-SubCell"/>
</dbReference>
<comment type="subcellular location">
    <subcellularLocation>
        <location evidence="1 6">Secreted</location>
    </subcellularLocation>
</comment>
<evidence type="ECO:0000256" key="2">
    <source>
        <dbReference type="ARBA" id="ARBA00005581"/>
    </source>
</evidence>
<evidence type="ECO:0000313" key="7">
    <source>
        <dbReference type="EMBL" id="PKI70514.1"/>
    </source>
</evidence>
<sequence>MAANRKNILIMLFVLLLGSAVIQMCEGIGPVPHRKYHVRVENGLKGRPLYAHCKSREDDLGEHKLQPGEQFSWGFYINMFGTTLFFCRMWYDLGHKSFEVFNCLQDEFIYQFCGYNTCHWKPMDDGIYVFHAQTGGWDLKYKWDK</sequence>
<dbReference type="GeneID" id="116187524"/>
<protein>
    <recommendedName>
        <fullName evidence="6">S-protein homolog</fullName>
    </recommendedName>
</protein>
<dbReference type="PANTHER" id="PTHR31232:SF164">
    <property type="entry name" value="S-PROTEIN HOMOLOG"/>
    <property type="match status" value="1"/>
</dbReference>
<evidence type="ECO:0000256" key="3">
    <source>
        <dbReference type="ARBA" id="ARBA00022471"/>
    </source>
</evidence>
<gene>
    <name evidence="7" type="ORF">CRG98_009019</name>
</gene>
<keyword evidence="4 6" id="KW-0964">Secreted</keyword>
<feature type="chain" id="PRO_5047550948" description="S-protein homolog" evidence="6">
    <location>
        <begin position="28"/>
        <end position="145"/>
    </location>
</feature>
<dbReference type="EMBL" id="PGOL01000438">
    <property type="protein sequence ID" value="PKI70514.1"/>
    <property type="molecule type" value="Genomic_DNA"/>
</dbReference>
<dbReference type="GO" id="GO:0060320">
    <property type="term" value="P:rejection of self pollen"/>
    <property type="evidence" value="ECO:0007669"/>
    <property type="project" value="UniProtKB-KW"/>
</dbReference>
<dbReference type="OrthoDB" id="1727555at2759"/>
<evidence type="ECO:0000256" key="5">
    <source>
        <dbReference type="ARBA" id="ARBA00022729"/>
    </source>
</evidence>
<feature type="signal peptide" evidence="6">
    <location>
        <begin position="1"/>
        <end position="27"/>
    </location>
</feature>
<evidence type="ECO:0000313" key="8">
    <source>
        <dbReference type="Proteomes" id="UP000233551"/>
    </source>
</evidence>
<dbReference type="InterPro" id="IPR010264">
    <property type="entry name" value="Self-incomp_S1"/>
</dbReference>
<dbReference type="PANTHER" id="PTHR31232">
    <property type="match status" value="1"/>
</dbReference>
<name>A0A2I0KPV0_PUNGR</name>
<evidence type="ECO:0000256" key="6">
    <source>
        <dbReference type="RuleBase" id="RU367044"/>
    </source>
</evidence>
<evidence type="ECO:0000256" key="1">
    <source>
        <dbReference type="ARBA" id="ARBA00004613"/>
    </source>
</evidence>
<keyword evidence="8" id="KW-1185">Reference proteome</keyword>
<dbReference type="Proteomes" id="UP000233551">
    <property type="component" value="Unassembled WGS sequence"/>
</dbReference>
<proteinExistence type="inferred from homology"/>
<comment type="caution">
    <text evidence="7">The sequence shown here is derived from an EMBL/GenBank/DDBJ whole genome shotgun (WGS) entry which is preliminary data.</text>
</comment>
<dbReference type="AlphaFoldDB" id="A0A2I0KPV0"/>
<comment type="similarity">
    <text evidence="2 6">Belongs to the plant self-incompatibility (S1) protein family.</text>
</comment>
<dbReference type="Pfam" id="PF05938">
    <property type="entry name" value="Self-incomp_S1"/>
    <property type="match status" value="1"/>
</dbReference>
<keyword evidence="3 6" id="KW-0713">Self-incompatibility</keyword>
<accession>A0A2I0KPV0</accession>
<reference evidence="7 8" key="1">
    <citation type="submission" date="2017-11" db="EMBL/GenBank/DDBJ databases">
        <title>De-novo sequencing of pomegranate (Punica granatum L.) genome.</title>
        <authorList>
            <person name="Akparov Z."/>
            <person name="Amiraslanov A."/>
            <person name="Hajiyeva S."/>
            <person name="Abbasov M."/>
            <person name="Kaur K."/>
            <person name="Hamwieh A."/>
            <person name="Solovyev V."/>
            <person name="Salamov A."/>
            <person name="Braich B."/>
            <person name="Kosarev P."/>
            <person name="Mahmoud A."/>
            <person name="Hajiyev E."/>
            <person name="Babayeva S."/>
            <person name="Izzatullayeva V."/>
            <person name="Mammadov A."/>
            <person name="Mammadov A."/>
            <person name="Sharifova S."/>
            <person name="Ojaghi J."/>
            <person name="Eynullazada K."/>
            <person name="Bayramov B."/>
            <person name="Abdulazimova A."/>
            <person name="Shahmuradov I."/>
        </authorList>
    </citation>
    <scope>NUCLEOTIDE SEQUENCE [LARGE SCALE GENOMIC DNA]</scope>
    <source>
        <strain evidence="8">cv. AG2017</strain>
        <tissue evidence="7">Leaf</tissue>
    </source>
</reference>
<organism evidence="7 8">
    <name type="scientific">Punica granatum</name>
    <name type="common">Pomegranate</name>
    <dbReference type="NCBI Taxonomy" id="22663"/>
    <lineage>
        <taxon>Eukaryota</taxon>
        <taxon>Viridiplantae</taxon>
        <taxon>Streptophyta</taxon>
        <taxon>Embryophyta</taxon>
        <taxon>Tracheophyta</taxon>
        <taxon>Spermatophyta</taxon>
        <taxon>Magnoliopsida</taxon>
        <taxon>eudicotyledons</taxon>
        <taxon>Gunneridae</taxon>
        <taxon>Pentapetalae</taxon>
        <taxon>rosids</taxon>
        <taxon>malvids</taxon>
        <taxon>Myrtales</taxon>
        <taxon>Lythraceae</taxon>
        <taxon>Punica</taxon>
    </lineage>
</organism>
<dbReference type="STRING" id="22663.A0A2I0KPV0"/>
<evidence type="ECO:0000256" key="4">
    <source>
        <dbReference type="ARBA" id="ARBA00022525"/>
    </source>
</evidence>